<dbReference type="AlphaFoldDB" id="A0A2H0UHJ6"/>
<name>A0A2H0UHJ6_9BACT</name>
<feature type="transmembrane region" description="Helical" evidence="1">
    <location>
        <begin position="29"/>
        <end position="51"/>
    </location>
</feature>
<keyword evidence="1" id="KW-0812">Transmembrane</keyword>
<comment type="caution">
    <text evidence="2">The sequence shown here is derived from an EMBL/GenBank/DDBJ whole genome shotgun (WGS) entry which is preliminary data.</text>
</comment>
<protein>
    <submittedName>
        <fullName evidence="2">Uncharacterized protein</fullName>
    </submittedName>
</protein>
<sequence length="208" mass="23100">MIILLGLDVGLVFFIIANSLNNGSLPRDLLINLSAGAITISLTVVLVDFLLNNEYRLSNKDAIELATGELHYAALLLLVPIAKLYKVELKSVQTISEACPSILKSLEEVDMKAKNAQVKEDLTKDFLFALERALIPLNEVQKNYAYALPNSLRGTVLKLIKHCLSTSNLISQSQLSLAEADHSDTFARHLYLGLFRDTKKLVEYTQKL</sequence>
<evidence type="ECO:0000313" key="3">
    <source>
        <dbReference type="Proteomes" id="UP000229612"/>
    </source>
</evidence>
<dbReference type="Proteomes" id="UP000229612">
    <property type="component" value="Unassembled WGS sequence"/>
</dbReference>
<gene>
    <name evidence="2" type="ORF">COU14_01995</name>
</gene>
<evidence type="ECO:0000313" key="2">
    <source>
        <dbReference type="EMBL" id="PIR85877.1"/>
    </source>
</evidence>
<evidence type="ECO:0000256" key="1">
    <source>
        <dbReference type="SAM" id="Phobius"/>
    </source>
</evidence>
<proteinExistence type="predicted"/>
<accession>A0A2H0UHJ6</accession>
<keyword evidence="1" id="KW-1133">Transmembrane helix</keyword>
<organism evidence="2 3">
    <name type="scientific">Candidatus Kaiserbacteria bacterium CG10_big_fil_rev_8_21_14_0_10_44_10</name>
    <dbReference type="NCBI Taxonomy" id="1974606"/>
    <lineage>
        <taxon>Bacteria</taxon>
        <taxon>Candidatus Kaiseribacteriota</taxon>
    </lineage>
</organism>
<keyword evidence="1" id="KW-0472">Membrane</keyword>
<reference evidence="3" key="1">
    <citation type="submission" date="2017-09" db="EMBL/GenBank/DDBJ databases">
        <title>Depth-based differentiation of microbial function through sediment-hosted aquifers and enrichment of novel symbionts in the deep terrestrial subsurface.</title>
        <authorList>
            <person name="Probst A.J."/>
            <person name="Ladd B."/>
            <person name="Jarett J.K."/>
            <person name="Geller-Mcgrath D.E."/>
            <person name="Sieber C.M.K."/>
            <person name="Emerson J.B."/>
            <person name="Anantharaman K."/>
            <person name="Thomas B.C."/>
            <person name="Malmstrom R."/>
            <person name="Stieglmeier M."/>
            <person name="Klingl A."/>
            <person name="Woyke T."/>
            <person name="Ryan C.M."/>
            <person name="Banfield J.F."/>
        </authorList>
    </citation>
    <scope>NUCLEOTIDE SEQUENCE [LARGE SCALE GENOMIC DNA]</scope>
</reference>
<dbReference type="EMBL" id="PFBG01000021">
    <property type="protein sequence ID" value="PIR85877.1"/>
    <property type="molecule type" value="Genomic_DNA"/>
</dbReference>